<dbReference type="PANTHER" id="PTHR11439">
    <property type="entry name" value="GAG-POL-RELATED RETROTRANSPOSON"/>
    <property type="match status" value="1"/>
</dbReference>
<dbReference type="InterPro" id="IPR043502">
    <property type="entry name" value="DNA/RNA_pol_sf"/>
</dbReference>
<gene>
    <name evidence="1" type="ORF">FSB_LOCUS26217</name>
</gene>
<proteinExistence type="predicted"/>
<dbReference type="AlphaFoldDB" id="A0A2N9GFP8"/>
<sequence length="340" mass="37651">MEQPPGFSDPINPTHVCHLHKAIYGLKQAPRAWSSSHTILLLVYVDDIIVTSVQVSHFGGGLFLSQHKYAKEILAKASMTDCKPIGTPLEAQKHHLQLEGGPLVNATNYRSIVGALQYLTLTRPDLTHAVNLVCQFMHQPSTTHFQAVKRILRYLQGTVDYGIRLLSHSSLTLYGFSDADWAGCPDTRRSTTGYCIYLGANCISWASKKQVTVSRSSAEAEYRAMASAAAELTWLTYLLRDLGLSSHSSPVLFCDNTSALHMTVNPVFHARTKHIELDYHFVREKVAAGALTTRYVPSQSQIADLFTKAVSKDVFHRFRSKLGVLPPPPSSLRGTDKAIF</sequence>
<name>A0A2N9GFP8_FAGSY</name>
<dbReference type="PANTHER" id="PTHR11439:SF455">
    <property type="entry name" value="RLK (RECEPTOR-LIKE PROTEIN KINASE) 8, PUTATIVE-RELATED"/>
    <property type="match status" value="1"/>
</dbReference>
<evidence type="ECO:0000313" key="1">
    <source>
        <dbReference type="EMBL" id="SPC98335.1"/>
    </source>
</evidence>
<evidence type="ECO:0008006" key="2">
    <source>
        <dbReference type="Google" id="ProtNLM"/>
    </source>
</evidence>
<dbReference type="CDD" id="cd09272">
    <property type="entry name" value="RNase_HI_RT_Ty1"/>
    <property type="match status" value="1"/>
</dbReference>
<accession>A0A2N9GFP8</accession>
<reference evidence="1" key="1">
    <citation type="submission" date="2018-02" db="EMBL/GenBank/DDBJ databases">
        <authorList>
            <person name="Cohen D.B."/>
            <person name="Kent A.D."/>
        </authorList>
    </citation>
    <scope>NUCLEOTIDE SEQUENCE</scope>
</reference>
<protein>
    <recommendedName>
        <fullName evidence="2">Reverse transcriptase Ty1/copia-type domain-containing protein</fullName>
    </recommendedName>
</protein>
<dbReference type="SUPFAM" id="SSF56672">
    <property type="entry name" value="DNA/RNA polymerases"/>
    <property type="match status" value="1"/>
</dbReference>
<organism evidence="1">
    <name type="scientific">Fagus sylvatica</name>
    <name type="common">Beechnut</name>
    <dbReference type="NCBI Taxonomy" id="28930"/>
    <lineage>
        <taxon>Eukaryota</taxon>
        <taxon>Viridiplantae</taxon>
        <taxon>Streptophyta</taxon>
        <taxon>Embryophyta</taxon>
        <taxon>Tracheophyta</taxon>
        <taxon>Spermatophyta</taxon>
        <taxon>Magnoliopsida</taxon>
        <taxon>eudicotyledons</taxon>
        <taxon>Gunneridae</taxon>
        <taxon>Pentapetalae</taxon>
        <taxon>rosids</taxon>
        <taxon>fabids</taxon>
        <taxon>Fagales</taxon>
        <taxon>Fagaceae</taxon>
        <taxon>Fagus</taxon>
    </lineage>
</organism>
<dbReference type="EMBL" id="OIVN01001857">
    <property type="protein sequence ID" value="SPC98335.1"/>
    <property type="molecule type" value="Genomic_DNA"/>
</dbReference>